<organism evidence="1 2">
    <name type="scientific">Candidatus Entotheonella gemina</name>
    <dbReference type="NCBI Taxonomy" id="1429439"/>
    <lineage>
        <taxon>Bacteria</taxon>
        <taxon>Pseudomonadati</taxon>
        <taxon>Nitrospinota/Tectimicrobiota group</taxon>
        <taxon>Candidatus Tectimicrobiota</taxon>
        <taxon>Candidatus Entotheonellia</taxon>
        <taxon>Candidatus Entotheonellales</taxon>
        <taxon>Candidatus Entotheonellaceae</taxon>
        <taxon>Candidatus Entotheonella</taxon>
    </lineage>
</organism>
<protein>
    <recommendedName>
        <fullName evidence="3">N-acetyltransferase domain-containing protein</fullName>
    </recommendedName>
</protein>
<gene>
    <name evidence="1" type="ORF">ETSY2_10210</name>
</gene>
<comment type="caution">
    <text evidence="1">The sequence shown here is derived from an EMBL/GenBank/DDBJ whole genome shotgun (WGS) entry which is preliminary data.</text>
</comment>
<feature type="non-terminal residue" evidence="1">
    <location>
        <position position="1"/>
    </location>
</feature>
<evidence type="ECO:0000313" key="2">
    <source>
        <dbReference type="Proteomes" id="UP000019140"/>
    </source>
</evidence>
<keyword evidence="2" id="KW-1185">Reference proteome</keyword>
<dbReference type="Gene3D" id="3.40.630.30">
    <property type="match status" value="1"/>
</dbReference>
<dbReference type="HOGENOM" id="CLU_2854728_0_0_7"/>
<accession>W4MB64</accession>
<dbReference type="AlphaFoldDB" id="W4MB64"/>
<sequence>LRYGVVVVLGHPHYYPKFGFTPSKPHGIEWEHEVPEDVFMVKELQPGALAQTRGVVKYRPEFNEV</sequence>
<dbReference type="Proteomes" id="UP000019140">
    <property type="component" value="Unassembled WGS sequence"/>
</dbReference>
<dbReference type="EMBL" id="AZHX01000416">
    <property type="protein sequence ID" value="ETX07609.1"/>
    <property type="molecule type" value="Genomic_DNA"/>
</dbReference>
<reference evidence="1 2" key="1">
    <citation type="journal article" date="2014" name="Nature">
        <title>An environmental bacterial taxon with a large and distinct metabolic repertoire.</title>
        <authorList>
            <person name="Wilson M.C."/>
            <person name="Mori T."/>
            <person name="Ruckert C."/>
            <person name="Uria A.R."/>
            <person name="Helf M.J."/>
            <person name="Takada K."/>
            <person name="Gernert C."/>
            <person name="Steffens U.A."/>
            <person name="Heycke N."/>
            <person name="Schmitt S."/>
            <person name="Rinke C."/>
            <person name="Helfrich E.J."/>
            <person name="Brachmann A.O."/>
            <person name="Gurgui C."/>
            <person name="Wakimoto T."/>
            <person name="Kracht M."/>
            <person name="Crusemann M."/>
            <person name="Hentschel U."/>
            <person name="Abe I."/>
            <person name="Matsunaga S."/>
            <person name="Kalinowski J."/>
            <person name="Takeyama H."/>
            <person name="Piel J."/>
        </authorList>
    </citation>
    <scope>NUCLEOTIDE SEQUENCE [LARGE SCALE GENOMIC DNA]</scope>
    <source>
        <strain evidence="2">TSY2</strain>
    </source>
</reference>
<evidence type="ECO:0000313" key="1">
    <source>
        <dbReference type="EMBL" id="ETX07609.1"/>
    </source>
</evidence>
<name>W4MB64_9BACT</name>
<proteinExistence type="predicted"/>
<evidence type="ECO:0008006" key="3">
    <source>
        <dbReference type="Google" id="ProtNLM"/>
    </source>
</evidence>